<dbReference type="EMBL" id="WKKH01000079">
    <property type="protein sequence ID" value="MRX78828.1"/>
    <property type="molecule type" value="Genomic_DNA"/>
</dbReference>
<protein>
    <submittedName>
        <fullName evidence="2">SDR family NAD(P)-dependent oxidoreductase</fullName>
    </submittedName>
</protein>
<dbReference type="InterPro" id="IPR036291">
    <property type="entry name" value="NAD(P)-bd_dom_sf"/>
</dbReference>
<dbReference type="Gene3D" id="3.40.50.720">
    <property type="entry name" value="NAD(P)-binding Rossmann-like Domain"/>
    <property type="match status" value="1"/>
</dbReference>
<dbReference type="AlphaFoldDB" id="A0A7K0G4V2"/>
<dbReference type="OrthoDB" id="597510at2"/>
<proteinExistence type="predicted"/>
<keyword evidence="1" id="KW-0560">Oxidoreductase</keyword>
<dbReference type="PANTHER" id="PTHR43157">
    <property type="entry name" value="PHOSPHATIDYLINOSITOL-GLYCAN BIOSYNTHESIS CLASS F PROTEIN-RELATED"/>
    <property type="match status" value="1"/>
</dbReference>
<evidence type="ECO:0000313" key="3">
    <source>
        <dbReference type="Proteomes" id="UP000487757"/>
    </source>
</evidence>
<evidence type="ECO:0000256" key="1">
    <source>
        <dbReference type="ARBA" id="ARBA00023002"/>
    </source>
</evidence>
<dbReference type="GO" id="GO:0016491">
    <property type="term" value="F:oxidoreductase activity"/>
    <property type="evidence" value="ECO:0007669"/>
    <property type="project" value="UniProtKB-KW"/>
</dbReference>
<dbReference type="PRINTS" id="PR00081">
    <property type="entry name" value="GDHRDH"/>
</dbReference>
<dbReference type="Pfam" id="PF00106">
    <property type="entry name" value="adh_short"/>
    <property type="match status" value="1"/>
</dbReference>
<name>A0A7K0G4V2_9SPHI</name>
<sequence length="307" mass="33907">MKSIIVTGANSGIGFECALQMAKIATNEQIILACRNVQAGNDAIKLIKNKTGHRHLKCLELDLASLKSIKQFAEIFSNEKFPTVSALVNNAGLQNIGETQYTSDGFELTFGTNHLGPFAFTNSLLPYMDNGGSITFTASDTHDPLQKTGIEPPVYTNANDLAFPKNTNEKKSVLGQRRYSTSKLSNVLTTYSLQKKLANTNIRVNAFDPGLTPGTGLAKNYPAILRFAWKNIMPIMTLFKHNTNTPSKSGGRLANLAFSKEYRNLKGIYFSDGKVIKSSIDSYNLDFQKDLWETSLKLTNTNFEEPE</sequence>
<reference evidence="2 3" key="1">
    <citation type="submission" date="2019-11" db="EMBL/GenBank/DDBJ databases">
        <title>Pedobacter petrophilus genome.</title>
        <authorList>
            <person name="Feldbauer M.J."/>
            <person name="Newman J.D."/>
        </authorList>
    </citation>
    <scope>NUCLEOTIDE SEQUENCE [LARGE SCALE GENOMIC DNA]</scope>
    <source>
        <strain evidence="2 3">LMG 29686</strain>
    </source>
</reference>
<accession>A0A7K0G4V2</accession>
<gene>
    <name evidence="2" type="ORF">GJU39_22385</name>
</gene>
<dbReference type="InterPro" id="IPR002347">
    <property type="entry name" value="SDR_fam"/>
</dbReference>
<comment type="caution">
    <text evidence="2">The sequence shown here is derived from an EMBL/GenBank/DDBJ whole genome shotgun (WGS) entry which is preliminary data.</text>
</comment>
<dbReference type="SUPFAM" id="SSF51735">
    <property type="entry name" value="NAD(P)-binding Rossmann-fold domains"/>
    <property type="match status" value="1"/>
</dbReference>
<dbReference type="RefSeq" id="WP_154283225.1">
    <property type="nucleotide sequence ID" value="NZ_JBHUJQ010000001.1"/>
</dbReference>
<evidence type="ECO:0000313" key="2">
    <source>
        <dbReference type="EMBL" id="MRX78828.1"/>
    </source>
</evidence>
<keyword evidence="3" id="KW-1185">Reference proteome</keyword>
<dbReference type="PANTHER" id="PTHR43157:SF31">
    <property type="entry name" value="PHOSPHATIDYLINOSITOL-GLYCAN BIOSYNTHESIS CLASS F PROTEIN"/>
    <property type="match status" value="1"/>
</dbReference>
<organism evidence="2 3">
    <name type="scientific">Pedobacter petrophilus</name>
    <dbReference type="NCBI Taxonomy" id="1908241"/>
    <lineage>
        <taxon>Bacteria</taxon>
        <taxon>Pseudomonadati</taxon>
        <taxon>Bacteroidota</taxon>
        <taxon>Sphingobacteriia</taxon>
        <taxon>Sphingobacteriales</taxon>
        <taxon>Sphingobacteriaceae</taxon>
        <taxon>Pedobacter</taxon>
    </lineage>
</organism>
<dbReference type="Proteomes" id="UP000487757">
    <property type="component" value="Unassembled WGS sequence"/>
</dbReference>